<dbReference type="OrthoDB" id="3070351at2759"/>
<gene>
    <name evidence="1" type="ORF">GALMADRAFT_133954</name>
</gene>
<sequence>MTANEILQVLKSEPPLGVILDVHILFNKVQRDQVTKNFLYILHVCEILGRLLATKFSGLLHCEAASETLISTPVNEALPQYSVFLAQLQEFGPVIRVSKRCCPVYVHLLSTISLVSSSVPFVTRGLHAITTPCTLPDWTPEDVVKQIIDYFGAQLREEIGLLMEHTNWAPQVYTPLTGSSVILVSKLVIKHQKNDIKGIIVPGLSSDLLL</sequence>
<dbReference type="HOGENOM" id="CLU_1310220_0_0_1"/>
<proteinExistence type="predicted"/>
<name>A0A067TGF8_GALM3</name>
<dbReference type="EMBL" id="KL142369">
    <property type="protein sequence ID" value="KDR82310.1"/>
    <property type="molecule type" value="Genomic_DNA"/>
</dbReference>
<evidence type="ECO:0000313" key="1">
    <source>
        <dbReference type="EMBL" id="KDR82310.1"/>
    </source>
</evidence>
<evidence type="ECO:0000313" key="2">
    <source>
        <dbReference type="Proteomes" id="UP000027222"/>
    </source>
</evidence>
<accession>A0A067TGF8</accession>
<reference evidence="2" key="1">
    <citation type="journal article" date="2014" name="Proc. Natl. Acad. Sci. U.S.A.">
        <title>Extensive sampling of basidiomycete genomes demonstrates inadequacy of the white-rot/brown-rot paradigm for wood decay fungi.</title>
        <authorList>
            <person name="Riley R."/>
            <person name="Salamov A.A."/>
            <person name="Brown D.W."/>
            <person name="Nagy L.G."/>
            <person name="Floudas D."/>
            <person name="Held B.W."/>
            <person name="Levasseur A."/>
            <person name="Lombard V."/>
            <person name="Morin E."/>
            <person name="Otillar R."/>
            <person name="Lindquist E.A."/>
            <person name="Sun H."/>
            <person name="LaButti K.M."/>
            <person name="Schmutz J."/>
            <person name="Jabbour D."/>
            <person name="Luo H."/>
            <person name="Baker S.E."/>
            <person name="Pisabarro A.G."/>
            <person name="Walton J.D."/>
            <person name="Blanchette R.A."/>
            <person name="Henrissat B."/>
            <person name="Martin F."/>
            <person name="Cullen D."/>
            <person name="Hibbett D.S."/>
            <person name="Grigoriev I.V."/>
        </authorList>
    </citation>
    <scope>NUCLEOTIDE SEQUENCE [LARGE SCALE GENOMIC DNA]</scope>
    <source>
        <strain evidence="2">CBS 339.88</strain>
    </source>
</reference>
<protein>
    <submittedName>
        <fullName evidence="1">Uncharacterized protein</fullName>
    </submittedName>
</protein>
<keyword evidence="2" id="KW-1185">Reference proteome</keyword>
<dbReference type="Proteomes" id="UP000027222">
    <property type="component" value="Unassembled WGS sequence"/>
</dbReference>
<organism evidence="1 2">
    <name type="scientific">Galerina marginata (strain CBS 339.88)</name>
    <dbReference type="NCBI Taxonomy" id="685588"/>
    <lineage>
        <taxon>Eukaryota</taxon>
        <taxon>Fungi</taxon>
        <taxon>Dikarya</taxon>
        <taxon>Basidiomycota</taxon>
        <taxon>Agaricomycotina</taxon>
        <taxon>Agaricomycetes</taxon>
        <taxon>Agaricomycetidae</taxon>
        <taxon>Agaricales</taxon>
        <taxon>Agaricineae</taxon>
        <taxon>Strophariaceae</taxon>
        <taxon>Galerina</taxon>
    </lineage>
</organism>
<dbReference type="AlphaFoldDB" id="A0A067TGF8"/>